<proteinExistence type="predicted"/>
<gene>
    <name evidence="2" type="ORF">PXEA_LOCUS23990</name>
</gene>
<evidence type="ECO:0000313" key="3">
    <source>
        <dbReference type="Proteomes" id="UP000784294"/>
    </source>
</evidence>
<reference evidence="2" key="1">
    <citation type="submission" date="2018-11" db="EMBL/GenBank/DDBJ databases">
        <authorList>
            <consortium name="Pathogen Informatics"/>
        </authorList>
    </citation>
    <scope>NUCLEOTIDE SEQUENCE</scope>
</reference>
<feature type="compositionally biased region" description="Polar residues" evidence="1">
    <location>
        <begin position="296"/>
        <end position="311"/>
    </location>
</feature>
<organism evidence="2 3">
    <name type="scientific">Protopolystoma xenopodis</name>
    <dbReference type="NCBI Taxonomy" id="117903"/>
    <lineage>
        <taxon>Eukaryota</taxon>
        <taxon>Metazoa</taxon>
        <taxon>Spiralia</taxon>
        <taxon>Lophotrochozoa</taxon>
        <taxon>Platyhelminthes</taxon>
        <taxon>Monogenea</taxon>
        <taxon>Polyopisthocotylea</taxon>
        <taxon>Polystomatidea</taxon>
        <taxon>Polystomatidae</taxon>
        <taxon>Protopolystoma</taxon>
    </lineage>
</organism>
<dbReference type="Proteomes" id="UP000784294">
    <property type="component" value="Unassembled WGS sequence"/>
</dbReference>
<sequence length="380" mass="39861">MPSPKEQHCSICSAVLVLPSSSVKTSCVTSAHRTSFPGCPHLRAPPFAGPVKLRHAGLVGLENDVSTTAKTSAAAARLAASVDSLPTSQAPHAASKSPVDAVYPGHLPLAQSLWWPTYPQSNPATAPPIDANTGCHSNQHDDVVEVDRMCWRVGRPATTTSKGMNTISTSEGMSSHCFTGSSSLLPSPFAPFSTSDVLQPLHSLLAPSCLPDPTAALGMVAQKRAPPTISTRFPPTTLQCPLVQFTNSTSASADSLFPSLVGLPPTALRPSAFCPNAPHFAAHPPRTPSNPPIRSAPSTADSPLCQQSTHAEGSDRLLSHLPFAPATGNETASLTDVNQMLEFASAEPGRRAYGGYLLPPSRQRETATKLQKGPLSERLL</sequence>
<dbReference type="AlphaFoldDB" id="A0A3S5FFA5"/>
<feature type="region of interest" description="Disordered" evidence="1">
    <location>
        <begin position="278"/>
        <end position="312"/>
    </location>
</feature>
<comment type="caution">
    <text evidence="2">The sequence shown here is derived from an EMBL/GenBank/DDBJ whole genome shotgun (WGS) entry which is preliminary data.</text>
</comment>
<protein>
    <submittedName>
        <fullName evidence="2">Uncharacterized protein</fullName>
    </submittedName>
</protein>
<name>A0A3S5FFA5_9PLAT</name>
<keyword evidence="3" id="KW-1185">Reference proteome</keyword>
<feature type="non-terminal residue" evidence="2">
    <location>
        <position position="380"/>
    </location>
</feature>
<evidence type="ECO:0000313" key="2">
    <source>
        <dbReference type="EMBL" id="VEL30550.1"/>
    </source>
</evidence>
<dbReference type="EMBL" id="CAAALY010113168">
    <property type="protein sequence ID" value="VEL30550.1"/>
    <property type="molecule type" value="Genomic_DNA"/>
</dbReference>
<accession>A0A3S5FFA5</accession>
<evidence type="ECO:0000256" key="1">
    <source>
        <dbReference type="SAM" id="MobiDB-lite"/>
    </source>
</evidence>